<feature type="region of interest" description="Disordered" evidence="7">
    <location>
        <begin position="468"/>
        <end position="567"/>
    </location>
</feature>
<feature type="domain" description="U1-type" evidence="9">
    <location>
        <begin position="232"/>
        <end position="266"/>
    </location>
</feature>
<feature type="compositionally biased region" description="Polar residues" evidence="7">
    <location>
        <begin position="605"/>
        <end position="616"/>
    </location>
</feature>
<comment type="subcellular location">
    <subcellularLocation>
        <location evidence="1">Nucleus</location>
    </subcellularLocation>
</comment>
<accession>A0A131XES7</accession>
<dbReference type="GO" id="GO:0003743">
    <property type="term" value="F:translation initiation factor activity"/>
    <property type="evidence" value="ECO:0007669"/>
    <property type="project" value="UniProtKB-KW"/>
</dbReference>
<evidence type="ECO:0000256" key="7">
    <source>
        <dbReference type="SAM" id="MobiDB-lite"/>
    </source>
</evidence>
<feature type="region of interest" description="Disordered" evidence="7">
    <location>
        <begin position="665"/>
        <end position="756"/>
    </location>
</feature>
<keyword evidence="10" id="KW-0396">Initiation factor</keyword>
<dbReference type="InterPro" id="IPR013087">
    <property type="entry name" value="Znf_C2H2_type"/>
</dbReference>
<evidence type="ECO:0000313" key="10">
    <source>
        <dbReference type="EMBL" id="JAP65117.1"/>
    </source>
</evidence>
<dbReference type="GO" id="GO:0003676">
    <property type="term" value="F:nucleic acid binding"/>
    <property type="evidence" value="ECO:0007669"/>
    <property type="project" value="InterPro"/>
</dbReference>
<dbReference type="SMART" id="SM00451">
    <property type="entry name" value="ZnF_U1"/>
    <property type="match status" value="4"/>
</dbReference>
<keyword evidence="2" id="KW-0479">Metal-binding</keyword>
<dbReference type="GO" id="GO:0005634">
    <property type="term" value="C:nucleus"/>
    <property type="evidence" value="ECO:0007669"/>
    <property type="project" value="UniProtKB-SubCell"/>
</dbReference>
<dbReference type="PANTHER" id="PTHR46144">
    <property type="entry name" value="ZINC FINGER PROTEIN 385B-LIKE"/>
    <property type="match status" value="1"/>
</dbReference>
<feature type="region of interest" description="Disordered" evidence="7">
    <location>
        <begin position="286"/>
        <end position="353"/>
    </location>
</feature>
<reference evidence="10" key="1">
    <citation type="journal article" date="2017" name="Ticks Tick Borne Dis.">
        <title>An insight into the sialome of Hyalomma excavatum.</title>
        <authorList>
            <person name="Ribeiro J.M."/>
            <person name="Slovak M."/>
            <person name="Francischetti I.M."/>
        </authorList>
    </citation>
    <scope>NUCLEOTIDE SEQUENCE</scope>
    <source>
        <strain evidence="10">Samish</strain>
        <tissue evidence="10">Salivary glands</tissue>
    </source>
</reference>
<dbReference type="SMART" id="SM00355">
    <property type="entry name" value="ZnF_C2H2"/>
    <property type="match status" value="4"/>
</dbReference>
<feature type="region of interest" description="Disordered" evidence="7">
    <location>
        <begin position="1"/>
        <end position="115"/>
    </location>
</feature>
<feature type="domain" description="C2H2-type" evidence="8">
    <location>
        <begin position="235"/>
        <end position="259"/>
    </location>
</feature>
<evidence type="ECO:0000256" key="5">
    <source>
        <dbReference type="ARBA" id="ARBA00022833"/>
    </source>
</evidence>
<feature type="region of interest" description="Disordered" evidence="7">
    <location>
        <begin position="397"/>
        <end position="420"/>
    </location>
</feature>
<evidence type="ECO:0000259" key="9">
    <source>
        <dbReference type="SMART" id="SM00451"/>
    </source>
</evidence>
<feature type="domain" description="C2H2-type" evidence="8">
    <location>
        <begin position="119"/>
        <end position="141"/>
    </location>
</feature>
<feature type="domain" description="U1-type" evidence="9">
    <location>
        <begin position="116"/>
        <end position="148"/>
    </location>
</feature>
<evidence type="ECO:0000256" key="3">
    <source>
        <dbReference type="ARBA" id="ARBA00022737"/>
    </source>
</evidence>
<keyword evidence="10" id="KW-0648">Protein biosynthesis</keyword>
<feature type="domain" description="U1-type" evidence="9">
    <location>
        <begin position="358"/>
        <end position="392"/>
    </location>
</feature>
<keyword evidence="5" id="KW-0862">Zinc</keyword>
<protein>
    <submittedName>
        <fullName evidence="10">Putative translation initiation factor if-2</fullName>
    </submittedName>
</protein>
<sequence>MSKTEAMTGDCDTGGDVDFAADVTDTNDWDNKASLEQTPLEQENEEVENGDAVGGDAEAVADDGEGQDEATGPTSLVETPDESAGESGINETTVPSGEGAEGEHATEENAVKSNSEVSYTCDMCKETFEESEEEHLKGRKHLKLLERLEKFGSLEAVAAEFQASVCYLCDVSAVSKSQMDMHIKGSKHRMRCANLKLPPSSLDLPGTNRTVQPAAKMETKSAGPPDPNAVLPERPVCDVCSITLSSVHQLVQHLSGKRHKEIVNALKQAVLRLPPNLRPPQLRAVLRKNDGKPPTGPAVKPAAPAPKPGNAVQGPVTKGVKRPAPPASGPATGPVKKQKQEQEQKPSQGAAASAASAGKTLFCDICNIKLNSEFQRTEHMKGRIHLERLAELKGEKAAGINKPGGPQQGSLLGSRPTVGKQAQKAKGQQQPKAAFWSNVGQRSVNPELQYGQHTASNRRENVAHVGRGLLHPASGKGGFGGPRHQGPNQNEFAPTGRQHLDVPHPQDMWQNLSAKPQWKSPVLPDPASYPSQRRPEPVPSGSFGLLDPPQAHDPREPGPFGLPPSTQQFSKLQLDLALEISKLSQHLARPEFSKELSQQLSHHISQELSRQRQMATDVSRPVREEFMPEERPPPHGERLPLLCDTLPLLEKLPLLRDQAPLLHDSYEDRAPRRPPLLAESGPGFDDWEQSYHYEAREESRPGIDSYGERRSRDYPDDYGSSRVRDQPPRESADYRRSTHSSSGGLLGRPPLLGSRY</sequence>
<organism evidence="10">
    <name type="scientific">Hyalomma excavatum</name>
    <dbReference type="NCBI Taxonomy" id="257692"/>
    <lineage>
        <taxon>Eukaryota</taxon>
        <taxon>Metazoa</taxon>
        <taxon>Ecdysozoa</taxon>
        <taxon>Arthropoda</taxon>
        <taxon>Chelicerata</taxon>
        <taxon>Arachnida</taxon>
        <taxon>Acari</taxon>
        <taxon>Parasitiformes</taxon>
        <taxon>Ixodida</taxon>
        <taxon>Ixodoidea</taxon>
        <taxon>Ixodidae</taxon>
        <taxon>Hyalomminae</taxon>
        <taxon>Hyalomma</taxon>
    </lineage>
</organism>
<evidence type="ECO:0000256" key="6">
    <source>
        <dbReference type="ARBA" id="ARBA00023242"/>
    </source>
</evidence>
<feature type="compositionally biased region" description="Basic and acidic residues" evidence="7">
    <location>
        <begin position="620"/>
        <end position="638"/>
    </location>
</feature>
<feature type="compositionally biased region" description="Low complexity" evidence="7">
    <location>
        <begin position="740"/>
        <end position="756"/>
    </location>
</feature>
<dbReference type="Gene3D" id="3.30.160.60">
    <property type="entry name" value="Classic Zinc Finger"/>
    <property type="match status" value="3"/>
</dbReference>
<dbReference type="GO" id="GO:0008270">
    <property type="term" value="F:zinc ion binding"/>
    <property type="evidence" value="ECO:0007669"/>
    <property type="project" value="UniProtKB-KW"/>
</dbReference>
<keyword evidence="6" id="KW-0539">Nucleus</keyword>
<evidence type="ECO:0000256" key="4">
    <source>
        <dbReference type="ARBA" id="ARBA00022771"/>
    </source>
</evidence>
<evidence type="ECO:0000259" key="8">
    <source>
        <dbReference type="SMART" id="SM00355"/>
    </source>
</evidence>
<feature type="compositionally biased region" description="Basic and acidic residues" evidence="7">
    <location>
        <begin position="101"/>
        <end position="110"/>
    </location>
</feature>
<feature type="region of interest" description="Disordered" evidence="7">
    <location>
        <begin position="605"/>
        <end position="639"/>
    </location>
</feature>
<proteinExistence type="evidence at transcript level"/>
<feature type="domain" description="C2H2-type" evidence="8">
    <location>
        <begin position="361"/>
        <end position="385"/>
    </location>
</feature>
<keyword evidence="4" id="KW-0863">Zinc-finger</keyword>
<keyword evidence="3" id="KW-0677">Repeat</keyword>
<feature type="domain" description="U1-type" evidence="9">
    <location>
        <begin position="161"/>
        <end position="195"/>
    </location>
</feature>
<dbReference type="AlphaFoldDB" id="A0A131XES7"/>
<evidence type="ECO:0000256" key="1">
    <source>
        <dbReference type="ARBA" id="ARBA00004123"/>
    </source>
</evidence>
<feature type="domain" description="C2H2-type" evidence="8">
    <location>
        <begin position="164"/>
        <end position="188"/>
    </location>
</feature>
<evidence type="ECO:0000256" key="2">
    <source>
        <dbReference type="ARBA" id="ARBA00022723"/>
    </source>
</evidence>
<feature type="compositionally biased region" description="Basic and acidic residues" evidence="7">
    <location>
        <begin position="722"/>
        <end position="736"/>
    </location>
</feature>
<dbReference type="InterPro" id="IPR036236">
    <property type="entry name" value="Znf_C2H2_sf"/>
</dbReference>
<name>A0A131XES7_9ACAR</name>
<dbReference type="InterPro" id="IPR003604">
    <property type="entry name" value="Matrin/U1-like-C_Znf_C2H2"/>
</dbReference>
<feature type="compositionally biased region" description="Basic and acidic residues" evidence="7">
    <location>
        <begin position="689"/>
        <end position="715"/>
    </location>
</feature>
<dbReference type="EMBL" id="GEFH01003464">
    <property type="protein sequence ID" value="JAP65117.1"/>
    <property type="molecule type" value="mRNA"/>
</dbReference>
<dbReference type="Pfam" id="PF12874">
    <property type="entry name" value="zf-met"/>
    <property type="match status" value="3"/>
</dbReference>
<dbReference type="SUPFAM" id="SSF57667">
    <property type="entry name" value="beta-beta-alpha zinc fingers"/>
    <property type="match status" value="3"/>
</dbReference>
<dbReference type="InterPro" id="IPR051868">
    <property type="entry name" value="ZN346_ZMAT4"/>
</dbReference>
<dbReference type="PANTHER" id="PTHR46144:SF6">
    <property type="entry name" value="C2H2-TYPE DOMAIN-CONTAINING PROTEIN"/>
    <property type="match status" value="1"/>
</dbReference>
<feature type="compositionally biased region" description="Acidic residues" evidence="7">
    <location>
        <begin position="59"/>
        <end position="68"/>
    </location>
</feature>